<evidence type="ECO:0000256" key="3">
    <source>
        <dbReference type="ARBA" id="ARBA00023125"/>
    </source>
</evidence>
<keyword evidence="2 4" id="KW-0802">TPR repeat</keyword>
<dbReference type="InterPro" id="IPR001867">
    <property type="entry name" value="OmpR/PhoB-type_DNA-bd"/>
</dbReference>
<feature type="repeat" description="TPR" evidence="4">
    <location>
        <begin position="340"/>
        <end position="373"/>
    </location>
</feature>
<protein>
    <submittedName>
        <fullName evidence="7">Winged helix-turn-helix domain-containing protein</fullName>
    </submittedName>
</protein>
<keyword evidence="8" id="KW-1185">Reference proteome</keyword>
<gene>
    <name evidence="7" type="ORF">NKI33_06090</name>
</gene>
<dbReference type="PROSITE" id="PS51755">
    <property type="entry name" value="OMPR_PHOB"/>
    <property type="match status" value="1"/>
</dbReference>
<dbReference type="Proteomes" id="UP001464387">
    <property type="component" value="Unassembled WGS sequence"/>
</dbReference>
<dbReference type="InterPro" id="IPR050498">
    <property type="entry name" value="Ycf3"/>
</dbReference>
<dbReference type="Gene3D" id="3.40.50.10070">
    <property type="entry name" value="TolB, N-terminal domain"/>
    <property type="match status" value="1"/>
</dbReference>
<evidence type="ECO:0000256" key="1">
    <source>
        <dbReference type="ARBA" id="ARBA00022737"/>
    </source>
</evidence>
<evidence type="ECO:0000256" key="4">
    <source>
        <dbReference type="PROSITE-ProRule" id="PRU00339"/>
    </source>
</evidence>
<proteinExistence type="predicted"/>
<dbReference type="SMART" id="SM00028">
    <property type="entry name" value="TPR"/>
    <property type="match status" value="3"/>
</dbReference>
<dbReference type="PROSITE" id="PS50005">
    <property type="entry name" value="TPR"/>
    <property type="match status" value="1"/>
</dbReference>
<dbReference type="Pfam" id="PF07719">
    <property type="entry name" value="TPR_2"/>
    <property type="match status" value="1"/>
</dbReference>
<evidence type="ECO:0000259" key="6">
    <source>
        <dbReference type="PROSITE" id="PS51755"/>
    </source>
</evidence>
<evidence type="ECO:0000256" key="5">
    <source>
        <dbReference type="PROSITE-ProRule" id="PRU01091"/>
    </source>
</evidence>
<feature type="DNA-binding region" description="OmpR/PhoB-type" evidence="5">
    <location>
        <begin position="3"/>
        <end position="100"/>
    </location>
</feature>
<dbReference type="SUPFAM" id="SSF48439">
    <property type="entry name" value="Protein prenylyltransferase"/>
    <property type="match status" value="1"/>
</dbReference>
<dbReference type="Pfam" id="PF00486">
    <property type="entry name" value="Trans_reg_C"/>
    <property type="match status" value="1"/>
</dbReference>
<dbReference type="InterPro" id="IPR019734">
    <property type="entry name" value="TPR_rpt"/>
</dbReference>
<feature type="domain" description="OmpR/PhoB-type" evidence="6">
    <location>
        <begin position="3"/>
        <end position="100"/>
    </location>
</feature>
<keyword evidence="3 5" id="KW-0238">DNA-binding</keyword>
<evidence type="ECO:0000256" key="2">
    <source>
        <dbReference type="ARBA" id="ARBA00022803"/>
    </source>
</evidence>
<dbReference type="SUPFAM" id="SSF48452">
    <property type="entry name" value="TPR-like"/>
    <property type="match status" value="1"/>
</dbReference>
<dbReference type="PANTHER" id="PTHR44858">
    <property type="entry name" value="TETRATRICOPEPTIDE REPEAT PROTEIN 6"/>
    <property type="match status" value="1"/>
</dbReference>
<dbReference type="Gene3D" id="1.25.40.10">
    <property type="entry name" value="Tetratricopeptide repeat domain"/>
    <property type="match status" value="2"/>
</dbReference>
<dbReference type="PANTHER" id="PTHR44858:SF1">
    <property type="entry name" value="UDP-N-ACETYLGLUCOSAMINE--PEPTIDE N-ACETYLGLUCOSAMINYLTRANSFERASE SPINDLY-RELATED"/>
    <property type="match status" value="1"/>
</dbReference>
<comment type="caution">
    <text evidence="7">The sequence shown here is derived from an EMBL/GenBank/DDBJ whole genome shotgun (WGS) entry which is preliminary data.</text>
</comment>
<dbReference type="CDD" id="cd00383">
    <property type="entry name" value="trans_reg_C"/>
    <property type="match status" value="1"/>
</dbReference>
<dbReference type="RefSeq" id="WP_287273335.1">
    <property type="nucleotide sequence ID" value="NZ_JAMYMY010000005.1"/>
</dbReference>
<reference evidence="7 8" key="1">
    <citation type="journal article" date="2024" name="Proc. Natl. Acad. Sci. U.S.A.">
        <title>The evolutionary genomics of adaptation to stress in wild rhizobium bacteria.</title>
        <authorList>
            <person name="Kehlet-Delgado H."/>
            <person name="Montoya A.P."/>
            <person name="Jensen K.T."/>
            <person name="Wendlandt C.E."/>
            <person name="Dexheimer C."/>
            <person name="Roberts M."/>
            <person name="Torres Martinez L."/>
            <person name="Friesen M.L."/>
            <person name="Griffitts J.S."/>
            <person name="Porter S.S."/>
        </authorList>
    </citation>
    <scope>NUCLEOTIDE SEQUENCE [LARGE SCALE GENOMIC DNA]</scope>
    <source>
        <strain evidence="7 8">M0729</strain>
    </source>
</reference>
<organism evidence="7 8">
    <name type="scientific">Mesorhizobium opportunistum</name>
    <dbReference type="NCBI Taxonomy" id="593909"/>
    <lineage>
        <taxon>Bacteria</taxon>
        <taxon>Pseudomonadati</taxon>
        <taxon>Pseudomonadota</taxon>
        <taxon>Alphaproteobacteria</taxon>
        <taxon>Hyphomicrobiales</taxon>
        <taxon>Phyllobacteriaceae</taxon>
        <taxon>Mesorhizobium</taxon>
    </lineage>
</organism>
<dbReference type="NCBIfam" id="NF047558">
    <property type="entry name" value="TPR_END_plus"/>
    <property type="match status" value="1"/>
</dbReference>
<dbReference type="InterPro" id="IPR011990">
    <property type="entry name" value="TPR-like_helical_dom_sf"/>
</dbReference>
<evidence type="ECO:0000313" key="7">
    <source>
        <dbReference type="EMBL" id="MER8932533.1"/>
    </source>
</evidence>
<dbReference type="InterPro" id="IPR036388">
    <property type="entry name" value="WH-like_DNA-bd_sf"/>
</dbReference>
<dbReference type="InterPro" id="IPR013105">
    <property type="entry name" value="TPR_2"/>
</dbReference>
<sequence>MPPDRITFSGFILDLDKGRLFDAGNREIVLRRKSLELLAYLARNAGRVISKGELIDATWQNVSVTDDSLTQCISDIRRKLGDGHQRLIRTVSRRGYMLSAESAPMSALDTTWGPGSTELKPSIAVMPFETEDADQEWFSSGIAEDITTALSKSRRLLVVSKSYSFAFKGRGLRGDEIARELGVRYLLEGSIRLSGERVRVSTRLIEAGTGELLWAQRFDREIADIFTIQDEITEAVVWHLELELLPEERRAIQQTRTDSIEAYHYELRGRQLALDLTKPYLVLARRMFTKAIELDPGYARAYAGMVLCDCYLRDWYGEDIAADAILSLADEALRLDASLPEAHAARGFALFCDEKYEDADLAYRRALSIDPNSYDANFLSGETLGRVLGDRQRVVSTFKLTTRLRPDDCFSPMQVASFMAMDDPERPKWARICFERAERAAGLHPENAAPLHRGALALAYLGEQKKARSWLARALALDPDDFVTQYNAACMYSVLGEVEEAVRYLESAVGESVSQNVLERIRHEADFDAIRDHPRFLQLLRSVGL</sequence>
<evidence type="ECO:0000313" key="8">
    <source>
        <dbReference type="Proteomes" id="UP001464387"/>
    </source>
</evidence>
<accession>A0ABV1YBN6</accession>
<dbReference type="InterPro" id="IPR016032">
    <property type="entry name" value="Sig_transdc_resp-reg_C-effctor"/>
</dbReference>
<dbReference type="EMBL" id="JAMYPJ010000006">
    <property type="protein sequence ID" value="MER8932533.1"/>
    <property type="molecule type" value="Genomic_DNA"/>
</dbReference>
<dbReference type="SMART" id="SM00862">
    <property type="entry name" value="Trans_reg_C"/>
    <property type="match status" value="1"/>
</dbReference>
<dbReference type="SUPFAM" id="SSF46894">
    <property type="entry name" value="C-terminal effector domain of the bipartite response regulators"/>
    <property type="match status" value="1"/>
</dbReference>
<dbReference type="Gene3D" id="1.10.10.10">
    <property type="entry name" value="Winged helix-like DNA-binding domain superfamily/Winged helix DNA-binding domain"/>
    <property type="match status" value="1"/>
</dbReference>
<keyword evidence="1" id="KW-0677">Repeat</keyword>
<name>A0ABV1YBN6_9HYPH</name>